<protein>
    <submittedName>
        <fullName evidence="6">ZPR1-related zinc finger protein</fullName>
    </submittedName>
</protein>
<comment type="similarity">
    <text evidence="1">Belongs to the ZPR1 family.</text>
</comment>
<dbReference type="InterPro" id="IPR040141">
    <property type="entry name" value="ZPR1"/>
</dbReference>
<dbReference type="STRING" id="368408.Tpen_0649"/>
<evidence type="ECO:0000256" key="3">
    <source>
        <dbReference type="ARBA" id="ARBA00022771"/>
    </source>
</evidence>
<dbReference type="eggNOG" id="arCOG04265">
    <property type="taxonomic scope" value="Archaea"/>
</dbReference>
<dbReference type="InterPro" id="IPR004470">
    <property type="entry name" value="ZPR1-like_arc"/>
</dbReference>
<evidence type="ECO:0000313" key="6">
    <source>
        <dbReference type="EMBL" id="ABL78051.1"/>
    </source>
</evidence>
<dbReference type="InterPro" id="IPR056180">
    <property type="entry name" value="ZPR1_jr_dom"/>
</dbReference>
<gene>
    <name evidence="6" type="ordered locus">Tpen_0649</name>
</gene>
<dbReference type="HOGENOM" id="CLU_107446_0_0_2"/>
<dbReference type="Gene3D" id="2.20.25.420">
    <property type="entry name" value="ZPR1, zinc finger domain"/>
    <property type="match status" value="1"/>
</dbReference>
<dbReference type="Pfam" id="PF22794">
    <property type="entry name" value="jr-ZPR1"/>
    <property type="match status" value="1"/>
</dbReference>
<dbReference type="NCBIfam" id="TIGR00340">
    <property type="entry name" value="zpr1_rel"/>
    <property type="match status" value="1"/>
</dbReference>
<evidence type="ECO:0000259" key="5">
    <source>
        <dbReference type="SMART" id="SM00709"/>
    </source>
</evidence>
<dbReference type="PANTHER" id="PTHR10876">
    <property type="entry name" value="ZINC FINGER PROTEIN ZPR1"/>
    <property type="match status" value="1"/>
</dbReference>
<dbReference type="RefSeq" id="WP_011752316.1">
    <property type="nucleotide sequence ID" value="NC_008698.1"/>
</dbReference>
<dbReference type="GeneID" id="4601516"/>
<keyword evidence="2" id="KW-0479">Metal-binding</keyword>
<dbReference type="KEGG" id="tpe:Tpen_0649"/>
<dbReference type="AlphaFoldDB" id="A1RXX1"/>
<evidence type="ECO:0000313" key="7">
    <source>
        <dbReference type="Proteomes" id="UP000000641"/>
    </source>
</evidence>
<dbReference type="EMBL" id="CP000505">
    <property type="protein sequence ID" value="ABL78051.1"/>
    <property type="molecule type" value="Genomic_DNA"/>
</dbReference>
<dbReference type="GO" id="GO:0008270">
    <property type="term" value="F:zinc ion binding"/>
    <property type="evidence" value="ECO:0007669"/>
    <property type="project" value="UniProtKB-KW"/>
</dbReference>
<dbReference type="EnsemblBacteria" id="ABL78051">
    <property type="protein sequence ID" value="ABL78051"/>
    <property type="gene ID" value="Tpen_0649"/>
</dbReference>
<proteinExistence type="inferred from homology"/>
<dbReference type="InterPro" id="IPR042451">
    <property type="entry name" value="ZPR1_A/B_dom"/>
</dbReference>
<dbReference type="Gene3D" id="2.60.120.1040">
    <property type="entry name" value="ZPR1, A/B domain"/>
    <property type="match status" value="1"/>
</dbReference>
<keyword evidence="4" id="KW-0862">Zinc</keyword>
<accession>A1RXX1</accession>
<organism evidence="6 7">
    <name type="scientific">Thermofilum pendens (strain DSM 2475 / Hrk 5)</name>
    <dbReference type="NCBI Taxonomy" id="368408"/>
    <lineage>
        <taxon>Archaea</taxon>
        <taxon>Thermoproteota</taxon>
        <taxon>Thermoprotei</taxon>
        <taxon>Thermofilales</taxon>
        <taxon>Thermofilaceae</taxon>
        <taxon>Thermofilum</taxon>
    </lineage>
</organism>
<dbReference type="Proteomes" id="UP000000641">
    <property type="component" value="Chromosome"/>
</dbReference>
<dbReference type="NCBIfam" id="TIGR00310">
    <property type="entry name" value="ZPR1_znf"/>
    <property type="match status" value="1"/>
</dbReference>
<feature type="domain" description="Zinc finger ZPR1-type" evidence="5">
    <location>
        <begin position="36"/>
        <end position="188"/>
    </location>
</feature>
<keyword evidence="3" id="KW-0863">Zinc-finger</keyword>
<evidence type="ECO:0000256" key="1">
    <source>
        <dbReference type="ARBA" id="ARBA00008354"/>
    </source>
</evidence>
<sequence length="200" mass="22022">MSSQSSGEGGVEGVEQVAGDGENVTEYGRLLGEFEDVCPVCGGPLKVREVEYMLPSLGKTLLVSKKCAKCGYKRTDIVPLSFQRHTRVYLRVEKKEDLYIKVVRSPTARIFIPELGLELRPGLDAEMFVTNVEGVLQLFKDALLRLKTLDEEARVDDMVKLLDSIAEGDFTPFTLILDDVYGVSAVIAGPHSRVAIENAD</sequence>
<dbReference type="SMART" id="SM00709">
    <property type="entry name" value="Zpr1"/>
    <property type="match status" value="1"/>
</dbReference>
<evidence type="ECO:0000256" key="2">
    <source>
        <dbReference type="ARBA" id="ARBA00022723"/>
    </source>
</evidence>
<dbReference type="PANTHER" id="PTHR10876:SF0">
    <property type="entry name" value="ZINC FINGER PROTEIN ZPR1"/>
    <property type="match status" value="1"/>
</dbReference>
<name>A1RXX1_THEPD</name>
<dbReference type="InterPro" id="IPR004457">
    <property type="entry name" value="Znf_ZPR1"/>
</dbReference>
<dbReference type="InterPro" id="IPR042452">
    <property type="entry name" value="ZPR1_Znf1/2"/>
</dbReference>
<dbReference type="OrthoDB" id="14924at2157"/>
<evidence type="ECO:0000256" key="4">
    <source>
        <dbReference type="ARBA" id="ARBA00022833"/>
    </source>
</evidence>
<keyword evidence="7" id="KW-1185">Reference proteome</keyword>
<reference evidence="7" key="1">
    <citation type="journal article" date="2008" name="J. Bacteriol.">
        <title>Genome sequence of Thermofilum pendens reveals an exceptional loss of biosynthetic pathways without genome reduction.</title>
        <authorList>
            <person name="Anderson I."/>
            <person name="Rodriguez J."/>
            <person name="Susanti D."/>
            <person name="Porat I."/>
            <person name="Reich C."/>
            <person name="Ulrich L.E."/>
            <person name="Elkins J.G."/>
            <person name="Mavromatis K."/>
            <person name="Lykidis A."/>
            <person name="Kim E."/>
            <person name="Thompson L.S."/>
            <person name="Nolan M."/>
            <person name="Land M."/>
            <person name="Copeland A."/>
            <person name="Lapidus A."/>
            <person name="Lucas S."/>
            <person name="Detter C."/>
            <person name="Zhulin I.B."/>
            <person name="Olsen G.J."/>
            <person name="Whitman W."/>
            <person name="Mukhopadhyay B."/>
            <person name="Bristow J."/>
            <person name="Kyrpides N."/>
        </authorList>
    </citation>
    <scope>NUCLEOTIDE SEQUENCE [LARGE SCALE GENOMIC DNA]</scope>
    <source>
        <strain evidence="7">DSM 2475 / Hrk 5</strain>
    </source>
</reference>